<evidence type="ECO:0000256" key="1">
    <source>
        <dbReference type="SAM" id="MobiDB-lite"/>
    </source>
</evidence>
<comment type="caution">
    <text evidence="3">The sequence shown here is derived from an EMBL/GenBank/DDBJ whole genome shotgun (WGS) entry which is preliminary data.</text>
</comment>
<feature type="compositionally biased region" description="Low complexity" evidence="1">
    <location>
        <begin position="261"/>
        <end position="274"/>
    </location>
</feature>
<reference evidence="3 4" key="1">
    <citation type="submission" date="2020-01" db="EMBL/GenBank/DDBJ databases">
        <authorList>
            <person name="Gupta K D."/>
        </authorList>
    </citation>
    <scope>NUCLEOTIDE SEQUENCE [LARGE SCALE GENOMIC DNA]</scope>
</reference>
<feature type="signal peptide" evidence="2">
    <location>
        <begin position="1"/>
        <end position="21"/>
    </location>
</feature>
<dbReference type="AlphaFoldDB" id="A0A8S0W3V7"/>
<feature type="compositionally biased region" description="Polar residues" evidence="1">
    <location>
        <begin position="32"/>
        <end position="42"/>
    </location>
</feature>
<proteinExistence type="predicted"/>
<dbReference type="OrthoDB" id="10554400at2759"/>
<feature type="chain" id="PRO_5035902971" evidence="2">
    <location>
        <begin position="22"/>
        <end position="352"/>
    </location>
</feature>
<dbReference type="EMBL" id="CACVBS010000075">
    <property type="protein sequence ID" value="CAA7269175.1"/>
    <property type="molecule type" value="Genomic_DNA"/>
</dbReference>
<feature type="compositionally biased region" description="Basic and acidic residues" evidence="1">
    <location>
        <begin position="308"/>
        <end position="328"/>
    </location>
</feature>
<feature type="region of interest" description="Disordered" evidence="1">
    <location>
        <begin position="26"/>
        <end position="73"/>
    </location>
</feature>
<keyword evidence="2" id="KW-0732">Signal</keyword>
<sequence>MRSILSFILTYGLLLPLAVLSAPAPANPTTTKPFSPLTSPTRRASRPSLAPLAIPEKNKSPSPDHWTPGPIPNIGDVVGVRPGAYEGKSAANKKVTIHPGVVISGPHPETGKYQIAMISKKLPHSPPRADIRKFHKHTTLYGDVSLAPPVEVHAKDTKSWKSKKTGHVEKPMDKEGVERLKAAMKPHAGWKKLPTPPPPSPKQSKKRQPPAPHPNSGRRRGGIEVHPVAGPSRPPRQSRPPNRSGPYPNQRQRQDSHRGRSPGPQRGRSPSPGRNQGRRRSPSPHQGGRQQHPHRGQSPNRNHHSRDRSRERHDPKGKGKERERRKREIVFGDNYGWEDLQRRALREMDVNV</sequence>
<keyword evidence="4" id="KW-1185">Reference proteome</keyword>
<protein>
    <submittedName>
        <fullName evidence="3">Uncharacterized protein</fullName>
    </submittedName>
</protein>
<accession>A0A8S0W3V7</accession>
<feature type="compositionally biased region" description="Basic and acidic residues" evidence="1">
    <location>
        <begin position="166"/>
        <end position="181"/>
    </location>
</feature>
<evidence type="ECO:0000256" key="2">
    <source>
        <dbReference type="SAM" id="SignalP"/>
    </source>
</evidence>
<gene>
    <name evidence="3" type="ORF">AAE3_LOCUS11387</name>
</gene>
<name>A0A8S0W3V7_CYCAE</name>
<evidence type="ECO:0000313" key="3">
    <source>
        <dbReference type="EMBL" id="CAA7269175.1"/>
    </source>
</evidence>
<feature type="compositionally biased region" description="Basic residues" evidence="1">
    <location>
        <begin position="291"/>
        <end position="307"/>
    </location>
</feature>
<dbReference type="Proteomes" id="UP000467700">
    <property type="component" value="Unassembled WGS sequence"/>
</dbReference>
<evidence type="ECO:0000313" key="4">
    <source>
        <dbReference type="Proteomes" id="UP000467700"/>
    </source>
</evidence>
<organism evidence="3 4">
    <name type="scientific">Cyclocybe aegerita</name>
    <name type="common">Black poplar mushroom</name>
    <name type="synonym">Agrocybe aegerita</name>
    <dbReference type="NCBI Taxonomy" id="1973307"/>
    <lineage>
        <taxon>Eukaryota</taxon>
        <taxon>Fungi</taxon>
        <taxon>Dikarya</taxon>
        <taxon>Basidiomycota</taxon>
        <taxon>Agaricomycotina</taxon>
        <taxon>Agaricomycetes</taxon>
        <taxon>Agaricomycetidae</taxon>
        <taxon>Agaricales</taxon>
        <taxon>Agaricineae</taxon>
        <taxon>Bolbitiaceae</taxon>
        <taxon>Cyclocybe</taxon>
    </lineage>
</organism>
<feature type="region of interest" description="Disordered" evidence="1">
    <location>
        <begin position="155"/>
        <end position="328"/>
    </location>
</feature>